<reference evidence="3" key="1">
    <citation type="submission" date="2016-10" db="EMBL/GenBank/DDBJ databases">
        <authorList>
            <person name="Varghese N."/>
            <person name="Submissions S."/>
        </authorList>
    </citation>
    <scope>NUCLEOTIDE SEQUENCE [LARGE SCALE GENOMIC DNA]</scope>
    <source>
        <strain evidence="3">OK042</strain>
    </source>
</reference>
<dbReference type="Pfam" id="PF11706">
    <property type="entry name" value="zf-CGNR"/>
    <property type="match status" value="1"/>
</dbReference>
<keyword evidence="3" id="KW-1185">Reference proteome</keyword>
<dbReference type="EMBL" id="FORT01000001">
    <property type="protein sequence ID" value="SFI94141.1"/>
    <property type="molecule type" value="Genomic_DNA"/>
</dbReference>
<gene>
    <name evidence="2" type="ORF">SAMN05518846_101570</name>
</gene>
<dbReference type="SUPFAM" id="SSF160904">
    <property type="entry name" value="Jann2411-like"/>
    <property type="match status" value="1"/>
</dbReference>
<protein>
    <submittedName>
        <fullName evidence="2">Conserved protein containing a Zn-ribbon-like motif, possibly RNA-binding</fullName>
    </submittedName>
</protein>
<feature type="domain" description="Zinc finger CGNR" evidence="1">
    <location>
        <begin position="141"/>
        <end position="184"/>
    </location>
</feature>
<name>A0A1I3MAY1_9BACL</name>
<dbReference type="STRING" id="1884381.SAMN05518846_101570"/>
<evidence type="ECO:0000259" key="1">
    <source>
        <dbReference type="Pfam" id="PF11706"/>
    </source>
</evidence>
<accession>A0A1I3MAY1</accession>
<dbReference type="InterPro" id="IPR010852">
    <property type="entry name" value="ABATE"/>
</dbReference>
<dbReference type="Pfam" id="PF07336">
    <property type="entry name" value="ABATE"/>
    <property type="match status" value="1"/>
</dbReference>
<evidence type="ECO:0000313" key="2">
    <source>
        <dbReference type="EMBL" id="SFI94141.1"/>
    </source>
</evidence>
<dbReference type="PANTHER" id="PTHR35525">
    <property type="entry name" value="BLL6575 PROTEIN"/>
    <property type="match status" value="1"/>
</dbReference>
<dbReference type="InterPro" id="IPR023286">
    <property type="entry name" value="ABATE_dom_sf"/>
</dbReference>
<dbReference type="AlphaFoldDB" id="A0A1I3MAY1"/>
<sequence>MGTAEMEWLCIDFLNSDWRDWRGSGRRENRLEKEGWVADFLQQWNLQAPLPVEQKMGAKLLNLRECMRRMTECTVRGEAVVPEDLEAFNLVLALAPFYPRLLHDEGGYHLEEVTPVHGWELVMSRIARSFVDLLVHEEASRIKICDNPDCQWIFFDESRNRVRRWCDDKMCGNIMKVRRFRERQKEKEKG</sequence>
<proteinExistence type="predicted"/>
<evidence type="ECO:0000313" key="3">
    <source>
        <dbReference type="Proteomes" id="UP000198915"/>
    </source>
</evidence>
<dbReference type="PANTHER" id="PTHR35525:SF3">
    <property type="entry name" value="BLL6575 PROTEIN"/>
    <property type="match status" value="1"/>
</dbReference>
<organism evidence="2 3">
    <name type="scientific">Brevibacillus centrosporus</name>
    <dbReference type="NCBI Taxonomy" id="54910"/>
    <lineage>
        <taxon>Bacteria</taxon>
        <taxon>Bacillati</taxon>
        <taxon>Bacillota</taxon>
        <taxon>Bacilli</taxon>
        <taxon>Bacillales</taxon>
        <taxon>Paenibacillaceae</taxon>
        <taxon>Brevibacillus</taxon>
    </lineage>
</organism>
<dbReference type="InterPro" id="IPR021005">
    <property type="entry name" value="Znf_CGNR"/>
</dbReference>
<dbReference type="Proteomes" id="UP000198915">
    <property type="component" value="Unassembled WGS sequence"/>
</dbReference>
<dbReference type="Gene3D" id="1.10.3300.10">
    <property type="entry name" value="Jann2411-like domain"/>
    <property type="match status" value="1"/>
</dbReference>